<protein>
    <submittedName>
        <fullName evidence="2">Uncharacterized protein</fullName>
    </submittedName>
</protein>
<keyword evidence="3" id="KW-1185">Reference proteome</keyword>
<feature type="non-terminal residue" evidence="2">
    <location>
        <position position="1"/>
    </location>
</feature>
<keyword evidence="1" id="KW-0472">Membrane</keyword>
<comment type="caution">
    <text evidence="2">The sequence shown here is derived from an EMBL/GenBank/DDBJ whole genome shotgun (WGS) entry which is preliminary data.</text>
</comment>
<accession>A0ABQ8IYK2</accession>
<keyword evidence="1" id="KW-1133">Transmembrane helix</keyword>
<proteinExistence type="predicted"/>
<name>A0ABQ8IYK2_DERPT</name>
<dbReference type="Proteomes" id="UP000887458">
    <property type="component" value="Unassembled WGS sequence"/>
</dbReference>
<reference evidence="2 3" key="2">
    <citation type="journal article" date="2022" name="Mol. Biol. Evol.">
        <title>Comparative Genomics Reveals Insights into the Divergent Evolution of Astigmatic Mites and Household Pest Adaptations.</title>
        <authorList>
            <person name="Xiong Q."/>
            <person name="Wan A.T."/>
            <person name="Liu X."/>
            <person name="Fung C.S."/>
            <person name="Xiao X."/>
            <person name="Malainual N."/>
            <person name="Hou J."/>
            <person name="Wang L."/>
            <person name="Wang M."/>
            <person name="Yang K.Y."/>
            <person name="Cui Y."/>
            <person name="Leung E.L."/>
            <person name="Nong W."/>
            <person name="Shin S.K."/>
            <person name="Au S.W."/>
            <person name="Jeong K.Y."/>
            <person name="Chew F.T."/>
            <person name="Hui J.H."/>
            <person name="Leung T.F."/>
            <person name="Tungtrongchitr A."/>
            <person name="Zhong N."/>
            <person name="Liu Z."/>
            <person name="Tsui S.K."/>
        </authorList>
    </citation>
    <scope>NUCLEOTIDE SEQUENCE [LARGE SCALE GENOMIC DNA]</scope>
    <source>
        <strain evidence="2">Derp</strain>
    </source>
</reference>
<evidence type="ECO:0000313" key="3">
    <source>
        <dbReference type="Proteomes" id="UP000887458"/>
    </source>
</evidence>
<dbReference type="EMBL" id="NJHN03000099">
    <property type="protein sequence ID" value="KAH9415286.1"/>
    <property type="molecule type" value="Genomic_DNA"/>
</dbReference>
<sequence length="56" mass="6704">SNDNNEKGDVTIILIVRFFIRIILMMMRFVIRYINYRFIDNSFIFLVCVQLLGSID</sequence>
<reference evidence="2 3" key="1">
    <citation type="journal article" date="2018" name="J. Allergy Clin. Immunol.">
        <title>High-quality assembly of Dermatophagoides pteronyssinus genome and transcriptome reveals a wide range of novel allergens.</title>
        <authorList>
            <person name="Liu X.Y."/>
            <person name="Yang K.Y."/>
            <person name="Wang M.Q."/>
            <person name="Kwok J.S."/>
            <person name="Zeng X."/>
            <person name="Yang Z."/>
            <person name="Xiao X.J."/>
            <person name="Lau C.P."/>
            <person name="Li Y."/>
            <person name="Huang Z.M."/>
            <person name="Ba J.G."/>
            <person name="Yim A.K."/>
            <person name="Ouyang C.Y."/>
            <person name="Ngai S.M."/>
            <person name="Chan T.F."/>
            <person name="Leung E.L."/>
            <person name="Liu L."/>
            <person name="Liu Z.G."/>
            <person name="Tsui S.K."/>
        </authorList>
    </citation>
    <scope>NUCLEOTIDE SEQUENCE [LARGE SCALE GENOMIC DNA]</scope>
    <source>
        <strain evidence="2">Derp</strain>
    </source>
</reference>
<keyword evidence="1" id="KW-0812">Transmembrane</keyword>
<gene>
    <name evidence="2" type="ORF">DERP_006380</name>
</gene>
<feature type="transmembrane region" description="Helical" evidence="1">
    <location>
        <begin position="12"/>
        <end position="31"/>
    </location>
</feature>
<evidence type="ECO:0000313" key="2">
    <source>
        <dbReference type="EMBL" id="KAH9415286.1"/>
    </source>
</evidence>
<evidence type="ECO:0000256" key="1">
    <source>
        <dbReference type="SAM" id="Phobius"/>
    </source>
</evidence>
<organism evidence="2 3">
    <name type="scientific">Dermatophagoides pteronyssinus</name>
    <name type="common">European house dust mite</name>
    <dbReference type="NCBI Taxonomy" id="6956"/>
    <lineage>
        <taxon>Eukaryota</taxon>
        <taxon>Metazoa</taxon>
        <taxon>Ecdysozoa</taxon>
        <taxon>Arthropoda</taxon>
        <taxon>Chelicerata</taxon>
        <taxon>Arachnida</taxon>
        <taxon>Acari</taxon>
        <taxon>Acariformes</taxon>
        <taxon>Sarcoptiformes</taxon>
        <taxon>Astigmata</taxon>
        <taxon>Psoroptidia</taxon>
        <taxon>Analgoidea</taxon>
        <taxon>Pyroglyphidae</taxon>
        <taxon>Dermatophagoidinae</taxon>
        <taxon>Dermatophagoides</taxon>
    </lineage>
</organism>